<protein>
    <submittedName>
        <fullName evidence="2">Uncharacterized protein</fullName>
    </submittedName>
</protein>
<organism evidence="2 3">
    <name type="scientific">Portunus trituberculatus</name>
    <name type="common">Swimming crab</name>
    <name type="synonym">Neptunus trituberculatus</name>
    <dbReference type="NCBI Taxonomy" id="210409"/>
    <lineage>
        <taxon>Eukaryota</taxon>
        <taxon>Metazoa</taxon>
        <taxon>Ecdysozoa</taxon>
        <taxon>Arthropoda</taxon>
        <taxon>Crustacea</taxon>
        <taxon>Multicrustacea</taxon>
        <taxon>Malacostraca</taxon>
        <taxon>Eumalacostraca</taxon>
        <taxon>Eucarida</taxon>
        <taxon>Decapoda</taxon>
        <taxon>Pleocyemata</taxon>
        <taxon>Brachyura</taxon>
        <taxon>Eubrachyura</taxon>
        <taxon>Portunoidea</taxon>
        <taxon>Portunidae</taxon>
        <taxon>Portuninae</taxon>
        <taxon>Portunus</taxon>
    </lineage>
</organism>
<comment type="caution">
    <text evidence="2">The sequence shown here is derived from an EMBL/GenBank/DDBJ whole genome shotgun (WGS) entry which is preliminary data.</text>
</comment>
<proteinExistence type="predicted"/>
<evidence type="ECO:0000313" key="3">
    <source>
        <dbReference type="Proteomes" id="UP000324222"/>
    </source>
</evidence>
<keyword evidence="3" id="KW-1185">Reference proteome</keyword>
<dbReference type="EMBL" id="VSRR010037077">
    <property type="protein sequence ID" value="MPC73580.1"/>
    <property type="molecule type" value="Genomic_DNA"/>
</dbReference>
<name>A0A5B7HMC6_PORTR</name>
<sequence length="99" mass="11169">MKLKRKWVKDALLISYKWVSHSCRIFSQVSPFLSNFLSFSIVSSEMPQGCRPPHSCPARTPAGGSLDNVTTTTKTRNNEKKYTCHRISTTHSLTGPRDI</sequence>
<gene>
    <name evidence="2" type="ORF">E2C01_067914</name>
</gene>
<dbReference type="Proteomes" id="UP000324222">
    <property type="component" value="Unassembled WGS sequence"/>
</dbReference>
<dbReference type="AlphaFoldDB" id="A0A5B7HMC6"/>
<feature type="region of interest" description="Disordered" evidence="1">
    <location>
        <begin position="50"/>
        <end position="99"/>
    </location>
</feature>
<reference evidence="2 3" key="1">
    <citation type="submission" date="2019-05" db="EMBL/GenBank/DDBJ databases">
        <title>Another draft genome of Portunus trituberculatus and its Hox gene families provides insights of decapod evolution.</title>
        <authorList>
            <person name="Jeong J.-H."/>
            <person name="Song I."/>
            <person name="Kim S."/>
            <person name="Choi T."/>
            <person name="Kim D."/>
            <person name="Ryu S."/>
            <person name="Kim W."/>
        </authorList>
    </citation>
    <scope>NUCLEOTIDE SEQUENCE [LARGE SCALE GENOMIC DNA]</scope>
    <source>
        <tissue evidence="2">Muscle</tissue>
    </source>
</reference>
<evidence type="ECO:0000313" key="2">
    <source>
        <dbReference type="EMBL" id="MPC73580.1"/>
    </source>
</evidence>
<evidence type="ECO:0000256" key="1">
    <source>
        <dbReference type="SAM" id="MobiDB-lite"/>
    </source>
</evidence>
<accession>A0A5B7HMC6</accession>